<gene>
    <name evidence="1" type="ORF">BDA96_09G265900</name>
</gene>
<accession>A0A921QFE4</accession>
<dbReference type="Proteomes" id="UP000807115">
    <property type="component" value="Chromosome 9"/>
</dbReference>
<organism evidence="1 2">
    <name type="scientific">Sorghum bicolor</name>
    <name type="common">Sorghum</name>
    <name type="synonym">Sorghum vulgare</name>
    <dbReference type="NCBI Taxonomy" id="4558"/>
    <lineage>
        <taxon>Eukaryota</taxon>
        <taxon>Viridiplantae</taxon>
        <taxon>Streptophyta</taxon>
        <taxon>Embryophyta</taxon>
        <taxon>Tracheophyta</taxon>
        <taxon>Spermatophyta</taxon>
        <taxon>Magnoliopsida</taxon>
        <taxon>Liliopsida</taxon>
        <taxon>Poales</taxon>
        <taxon>Poaceae</taxon>
        <taxon>PACMAD clade</taxon>
        <taxon>Panicoideae</taxon>
        <taxon>Andropogonodae</taxon>
        <taxon>Andropogoneae</taxon>
        <taxon>Sorghinae</taxon>
        <taxon>Sorghum</taxon>
    </lineage>
</organism>
<reference evidence="1" key="1">
    <citation type="journal article" date="2019" name="BMC Genomics">
        <title>A new reference genome for Sorghum bicolor reveals high levels of sequence similarity between sweet and grain genotypes: implications for the genetics of sugar metabolism.</title>
        <authorList>
            <person name="Cooper E.A."/>
            <person name="Brenton Z.W."/>
            <person name="Flinn B.S."/>
            <person name="Jenkins J."/>
            <person name="Shu S."/>
            <person name="Flowers D."/>
            <person name="Luo F."/>
            <person name="Wang Y."/>
            <person name="Xia P."/>
            <person name="Barry K."/>
            <person name="Daum C."/>
            <person name="Lipzen A."/>
            <person name="Yoshinaga Y."/>
            <person name="Schmutz J."/>
            <person name="Saski C."/>
            <person name="Vermerris W."/>
            <person name="Kresovich S."/>
        </authorList>
    </citation>
    <scope>NUCLEOTIDE SEQUENCE</scope>
</reference>
<name>A0A921QFE4_SORBI</name>
<comment type="caution">
    <text evidence="1">The sequence shown here is derived from an EMBL/GenBank/DDBJ whole genome shotgun (WGS) entry which is preliminary data.</text>
</comment>
<proteinExistence type="predicted"/>
<reference evidence="1" key="2">
    <citation type="submission" date="2020-10" db="EMBL/GenBank/DDBJ databases">
        <authorList>
            <person name="Cooper E.A."/>
            <person name="Brenton Z.W."/>
            <person name="Flinn B.S."/>
            <person name="Jenkins J."/>
            <person name="Shu S."/>
            <person name="Flowers D."/>
            <person name="Luo F."/>
            <person name="Wang Y."/>
            <person name="Xia P."/>
            <person name="Barry K."/>
            <person name="Daum C."/>
            <person name="Lipzen A."/>
            <person name="Yoshinaga Y."/>
            <person name="Schmutz J."/>
            <person name="Saski C."/>
            <person name="Vermerris W."/>
            <person name="Kresovich S."/>
        </authorList>
    </citation>
    <scope>NUCLEOTIDE SEQUENCE</scope>
</reference>
<evidence type="ECO:0000313" key="2">
    <source>
        <dbReference type="Proteomes" id="UP000807115"/>
    </source>
</evidence>
<dbReference type="EMBL" id="CM027688">
    <property type="protein sequence ID" value="KAG0519456.1"/>
    <property type="molecule type" value="Genomic_DNA"/>
</dbReference>
<protein>
    <submittedName>
        <fullName evidence="1">Uncharacterized protein</fullName>
    </submittedName>
</protein>
<sequence length="52" mass="5693">MIHVCMWHQRPVMCFVDVGMQHECAGPSAVCAAFACLPVIRPTLPGCHQLIS</sequence>
<evidence type="ECO:0000313" key="1">
    <source>
        <dbReference type="EMBL" id="KAG0519456.1"/>
    </source>
</evidence>
<dbReference type="AlphaFoldDB" id="A0A921QFE4"/>